<evidence type="ECO:0000313" key="3">
    <source>
        <dbReference type="Proteomes" id="UP000058857"/>
    </source>
</evidence>
<proteinExistence type="predicted"/>
<dbReference type="EMBL" id="CP012029">
    <property type="protein sequence ID" value="ALO25632.1"/>
    <property type="molecule type" value="Genomic_DNA"/>
</dbReference>
<dbReference type="GeneID" id="61174174"/>
<dbReference type="PROSITE" id="PS50801">
    <property type="entry name" value="STAS"/>
    <property type="match status" value="1"/>
</dbReference>
<dbReference type="PANTHER" id="PTHR35849">
    <property type="entry name" value="BLR2341 PROTEIN"/>
    <property type="match status" value="1"/>
</dbReference>
<evidence type="ECO:0000259" key="1">
    <source>
        <dbReference type="PROSITE" id="PS50801"/>
    </source>
</evidence>
<reference evidence="2 3" key="1">
    <citation type="journal article" date="2015" name="PLoS Negl. Trop. Dis.">
        <title>Distribution of Plasmids in Distinct Leptospira Pathogenic Species.</title>
        <authorList>
            <person name="Wang Y."/>
            <person name="Zhuang X."/>
            <person name="Zhong Y."/>
            <person name="Zhang C."/>
            <person name="Zhang Y."/>
            <person name="Zeng L."/>
            <person name="Zhu Y."/>
            <person name="He P."/>
            <person name="Dong K."/>
            <person name="Pal U."/>
            <person name="Guo X."/>
            <person name="Qin J."/>
        </authorList>
    </citation>
    <scope>NUCLEOTIDE SEQUENCE [LARGE SCALE GENOMIC DNA]</scope>
    <source>
        <strain evidence="2 3">56604</strain>
    </source>
</reference>
<dbReference type="PATRIC" id="fig|280505.15.peg.1305"/>
<evidence type="ECO:0000313" key="2">
    <source>
        <dbReference type="EMBL" id="ALO25632.1"/>
    </source>
</evidence>
<dbReference type="SUPFAM" id="SSF52091">
    <property type="entry name" value="SpoIIaa-like"/>
    <property type="match status" value="1"/>
</dbReference>
<dbReference type="CDD" id="cd07043">
    <property type="entry name" value="STAS_anti-anti-sigma_factors"/>
    <property type="match status" value="1"/>
</dbReference>
<dbReference type="InterPro" id="IPR052746">
    <property type="entry name" value="MlaB_ABC_Transporter"/>
</dbReference>
<dbReference type="AlphaFoldDB" id="A0A0E3B800"/>
<dbReference type="Pfam" id="PF01740">
    <property type="entry name" value="STAS"/>
    <property type="match status" value="1"/>
</dbReference>
<protein>
    <submittedName>
        <fullName evidence="2">STAS domain protein</fullName>
    </submittedName>
</protein>
<dbReference type="PANTHER" id="PTHR35849:SF2">
    <property type="entry name" value="BLR2341 PROTEIN"/>
    <property type="match status" value="1"/>
</dbReference>
<dbReference type="RefSeq" id="WP_002725512.1">
    <property type="nucleotide sequence ID" value="NZ_CP012029.1"/>
</dbReference>
<sequence length="124" mass="14185">MPFLLYTDLQEVPSESSGISHSKVTIEGELTIYEALEFKEKLDSVFGNCFSFLEIDLFKIQKIDTSCLQILLSFKKEAQRINADVRFVNHSHGVTKLIDFYGLSWLLNDDDKLSKSVQFEVGKD</sequence>
<accession>A0A0E3B800</accession>
<dbReference type="InterPro" id="IPR002645">
    <property type="entry name" value="STAS_dom"/>
</dbReference>
<dbReference type="Proteomes" id="UP000058857">
    <property type="component" value="Chromosome 1"/>
</dbReference>
<gene>
    <name evidence="2" type="ORF">LBBP_01339</name>
</gene>
<dbReference type="InterPro" id="IPR036513">
    <property type="entry name" value="STAS_dom_sf"/>
</dbReference>
<feature type="domain" description="STAS" evidence="1">
    <location>
        <begin position="24"/>
        <end position="103"/>
    </location>
</feature>
<organism evidence="2">
    <name type="scientific">Leptospira borgpetersenii serovar Ballum</name>
    <dbReference type="NCBI Taxonomy" id="280505"/>
    <lineage>
        <taxon>Bacteria</taxon>
        <taxon>Pseudomonadati</taxon>
        <taxon>Spirochaetota</taxon>
        <taxon>Spirochaetia</taxon>
        <taxon>Leptospirales</taxon>
        <taxon>Leptospiraceae</taxon>
        <taxon>Leptospira</taxon>
    </lineage>
</organism>
<dbReference type="Gene3D" id="3.30.750.24">
    <property type="entry name" value="STAS domain"/>
    <property type="match status" value="1"/>
</dbReference>
<name>A0A0E3B800_LEPBO</name>